<dbReference type="Pfam" id="PF01261">
    <property type="entry name" value="AP_endonuc_2"/>
    <property type="match status" value="1"/>
</dbReference>
<feature type="domain" description="Xylose isomerase-like TIM barrel" evidence="1">
    <location>
        <begin position="26"/>
        <end position="273"/>
    </location>
</feature>
<comment type="caution">
    <text evidence="2">The sequence shown here is derived from an EMBL/GenBank/DDBJ whole genome shotgun (WGS) entry which is preliminary data.</text>
</comment>
<organism evidence="2 3">
    <name type="scientific">Ancylobacter radicis</name>
    <dbReference type="NCBI Taxonomy" id="2836179"/>
    <lineage>
        <taxon>Bacteria</taxon>
        <taxon>Pseudomonadati</taxon>
        <taxon>Pseudomonadota</taxon>
        <taxon>Alphaproteobacteria</taxon>
        <taxon>Hyphomicrobiales</taxon>
        <taxon>Xanthobacteraceae</taxon>
        <taxon>Ancylobacter</taxon>
    </lineage>
</organism>
<dbReference type="InterPro" id="IPR013022">
    <property type="entry name" value="Xyl_isomerase-like_TIM-brl"/>
</dbReference>
<proteinExistence type="predicted"/>
<dbReference type="Proteomes" id="UP001166585">
    <property type="component" value="Unassembled WGS sequence"/>
</dbReference>
<dbReference type="InterPro" id="IPR036237">
    <property type="entry name" value="Xyl_isomerase-like_sf"/>
</dbReference>
<gene>
    <name evidence="2" type="ORF">KIP89_10745</name>
</gene>
<evidence type="ECO:0000313" key="2">
    <source>
        <dbReference type="EMBL" id="MBS9477586.1"/>
    </source>
</evidence>
<sequence length="297" mass="33317">MPFGINLSFCVKRWVTPELWTRVVTERLGLDLVQLSFDLVDPMWPDAILDRHAAALRTCTAQAGVTIHSAFIGLAHYTYNQMLHPDPAVRDYAEEWFGRAYRFAAMAGITRVGGPLGAIASRFDGVEPDALDPADYADLIARMHRLAERAAAEGLSELYVEPTPMRREWPWTIAQAKAMMADVAGSAVPWRYCVDWGHGTHEPLYGADHGAMVPWFMELKPFISAVHIQQTDYQFDRHWDFTVPGRVDPVDAAALLRRTGIAPAPVFLEVFYPFEQDDLSILSALEITSARLRQAFA</sequence>
<dbReference type="EMBL" id="JAHCQH010000015">
    <property type="protein sequence ID" value="MBS9477586.1"/>
    <property type="molecule type" value="Genomic_DNA"/>
</dbReference>
<reference evidence="2" key="1">
    <citation type="submission" date="2021-05" db="EMBL/GenBank/DDBJ databases">
        <authorList>
            <person name="Sun Q."/>
            <person name="Inoue M."/>
        </authorList>
    </citation>
    <scope>NUCLEOTIDE SEQUENCE</scope>
    <source>
        <strain evidence="2">VKM B-3255</strain>
    </source>
</reference>
<dbReference type="Gene3D" id="3.20.20.150">
    <property type="entry name" value="Divalent-metal-dependent TIM barrel enzymes"/>
    <property type="match status" value="1"/>
</dbReference>
<name>A0ABS5R9M8_9HYPH</name>
<dbReference type="InterPro" id="IPR050312">
    <property type="entry name" value="IolE/XylAMocC-like"/>
</dbReference>
<dbReference type="PANTHER" id="PTHR12110">
    <property type="entry name" value="HYDROXYPYRUVATE ISOMERASE"/>
    <property type="match status" value="1"/>
</dbReference>
<dbReference type="SUPFAM" id="SSF51658">
    <property type="entry name" value="Xylose isomerase-like"/>
    <property type="match status" value="1"/>
</dbReference>
<protein>
    <submittedName>
        <fullName evidence="2">TIM barrel protein</fullName>
    </submittedName>
</protein>
<keyword evidence="3" id="KW-1185">Reference proteome</keyword>
<evidence type="ECO:0000313" key="3">
    <source>
        <dbReference type="Proteomes" id="UP001166585"/>
    </source>
</evidence>
<accession>A0ABS5R9M8</accession>
<evidence type="ECO:0000259" key="1">
    <source>
        <dbReference type="Pfam" id="PF01261"/>
    </source>
</evidence>